<dbReference type="AlphaFoldDB" id="A0A6C0AE34"/>
<dbReference type="EMBL" id="MN740593">
    <property type="protein sequence ID" value="QHS77932.1"/>
    <property type="molecule type" value="Genomic_DNA"/>
</dbReference>
<organism evidence="1">
    <name type="scientific">viral metagenome</name>
    <dbReference type="NCBI Taxonomy" id="1070528"/>
    <lineage>
        <taxon>unclassified sequences</taxon>
        <taxon>metagenomes</taxon>
        <taxon>organismal metagenomes</taxon>
    </lineage>
</organism>
<proteinExistence type="predicted"/>
<name>A0A6C0AE34_9ZZZZ</name>
<accession>A0A6C0AE34</accession>
<sequence>MPNNTLKSLVFRKYKNGFKYITSERDDKIFCWDDLPDKLVKDIFEDWWNIDKMTKKMFKNINLINFRFKLEETINRISKDYSWISIFIIQRIRNSM</sequence>
<evidence type="ECO:0000313" key="1">
    <source>
        <dbReference type="EMBL" id="QHS77932.1"/>
    </source>
</evidence>
<reference evidence="1" key="1">
    <citation type="journal article" date="2020" name="Nature">
        <title>Giant virus diversity and host interactions through global metagenomics.</title>
        <authorList>
            <person name="Schulz F."/>
            <person name="Roux S."/>
            <person name="Paez-Espino D."/>
            <person name="Jungbluth S."/>
            <person name="Walsh D.A."/>
            <person name="Denef V.J."/>
            <person name="McMahon K.D."/>
            <person name="Konstantinidis K.T."/>
            <person name="Eloe-Fadrosh E.A."/>
            <person name="Kyrpides N.C."/>
            <person name="Woyke T."/>
        </authorList>
    </citation>
    <scope>NUCLEOTIDE SEQUENCE</scope>
    <source>
        <strain evidence="1">GVMAG-S-1021933-23</strain>
    </source>
</reference>
<protein>
    <submittedName>
        <fullName evidence="1">Uncharacterized protein</fullName>
    </submittedName>
</protein>